<dbReference type="Proteomes" id="UP000681414">
    <property type="component" value="Unassembled WGS sequence"/>
</dbReference>
<name>A0A942TJP4_9BACI</name>
<feature type="transmembrane region" description="Helical" evidence="1">
    <location>
        <begin position="133"/>
        <end position="151"/>
    </location>
</feature>
<proteinExistence type="predicted"/>
<keyword evidence="1" id="KW-0472">Membrane</keyword>
<organism evidence="2 3">
    <name type="scientific">Lederbergia citri</name>
    <dbReference type="NCBI Taxonomy" id="2833580"/>
    <lineage>
        <taxon>Bacteria</taxon>
        <taxon>Bacillati</taxon>
        <taxon>Bacillota</taxon>
        <taxon>Bacilli</taxon>
        <taxon>Bacillales</taxon>
        <taxon>Bacillaceae</taxon>
        <taxon>Lederbergia</taxon>
    </lineage>
</organism>
<keyword evidence="1" id="KW-0812">Transmembrane</keyword>
<reference evidence="2 3" key="1">
    <citation type="submission" date="2021-05" db="EMBL/GenBank/DDBJ databases">
        <title>Novel Bacillus species.</title>
        <authorList>
            <person name="Liu G."/>
        </authorList>
    </citation>
    <scope>NUCLEOTIDE SEQUENCE [LARGE SCALE GENOMIC DNA]</scope>
    <source>
        <strain evidence="3">FJAT-49780</strain>
    </source>
</reference>
<keyword evidence="1" id="KW-1133">Transmembrane helix</keyword>
<dbReference type="AlphaFoldDB" id="A0A942TJP4"/>
<evidence type="ECO:0000313" key="2">
    <source>
        <dbReference type="EMBL" id="MBS4197287.1"/>
    </source>
</evidence>
<feature type="transmembrane region" description="Helical" evidence="1">
    <location>
        <begin position="89"/>
        <end position="112"/>
    </location>
</feature>
<evidence type="ECO:0000313" key="3">
    <source>
        <dbReference type="Proteomes" id="UP000681414"/>
    </source>
</evidence>
<protein>
    <submittedName>
        <fullName evidence="2">Uncharacterized protein</fullName>
    </submittedName>
</protein>
<dbReference type="EMBL" id="JAGYPG010000004">
    <property type="protein sequence ID" value="MBS4197287.1"/>
    <property type="molecule type" value="Genomic_DNA"/>
</dbReference>
<evidence type="ECO:0000256" key="1">
    <source>
        <dbReference type="SAM" id="Phobius"/>
    </source>
</evidence>
<feature type="transmembrane region" description="Helical" evidence="1">
    <location>
        <begin position="33"/>
        <end position="53"/>
    </location>
</feature>
<feature type="transmembrane region" description="Helical" evidence="1">
    <location>
        <begin position="7"/>
        <end position="27"/>
    </location>
</feature>
<keyword evidence="3" id="KW-1185">Reference proteome</keyword>
<gene>
    <name evidence="2" type="ORF">KHA97_19770</name>
</gene>
<dbReference type="RefSeq" id="WP_213126524.1">
    <property type="nucleotide sequence ID" value="NZ_JAGYPG010000004.1"/>
</dbReference>
<accession>A0A942TJP4</accession>
<feature type="transmembrane region" description="Helical" evidence="1">
    <location>
        <begin position="60"/>
        <end position="83"/>
    </location>
</feature>
<comment type="caution">
    <text evidence="2">The sequence shown here is derived from an EMBL/GenBank/DDBJ whole genome shotgun (WGS) entry which is preliminary data.</text>
</comment>
<sequence>MIDIAKAFTKIFWGFMIVFLDLKINQFDLLPDFIGYFIVVSGLIDLSTFSFYFKRANIYAIFLGLASIPTYFIGEINILGGFIPSTSTILILATLSIMTLIHLALIYYLLIGSIELANQHKKESLAYTTKNNLKIYIIVVLGVAVLTPFALNISETAALTLITIGSIASFVVEIMILILIWQYRKTFNNMQD</sequence>
<feature type="transmembrane region" description="Helical" evidence="1">
    <location>
        <begin position="157"/>
        <end position="181"/>
    </location>
</feature>